<dbReference type="SUPFAM" id="SSF74853">
    <property type="entry name" value="Lamin A/C globular tail domain"/>
    <property type="match status" value="4"/>
</dbReference>
<dbReference type="SUPFAM" id="SSF101756">
    <property type="entry name" value="Hypothetical protein YgiW"/>
    <property type="match status" value="1"/>
</dbReference>
<proteinExistence type="predicted"/>
<reference evidence="5" key="1">
    <citation type="submission" date="2017-09" db="EMBL/GenBank/DDBJ databases">
        <title>Depth-based differentiation of microbial function through sediment-hosted aquifers and enrichment of novel symbionts in the deep terrestrial subsurface.</title>
        <authorList>
            <person name="Probst A.J."/>
            <person name="Ladd B."/>
            <person name="Jarett J.K."/>
            <person name="Geller-Mcgrath D.E."/>
            <person name="Sieber C.M.K."/>
            <person name="Emerson J.B."/>
            <person name="Anantharaman K."/>
            <person name="Thomas B.C."/>
            <person name="Malmstrom R."/>
            <person name="Stieglmeier M."/>
            <person name="Klingl A."/>
            <person name="Woyke T."/>
            <person name="Ryan C.M."/>
            <person name="Banfield J.F."/>
        </authorList>
    </citation>
    <scope>NUCLEOTIDE SEQUENCE [LARGE SCALE GENOMIC DNA]</scope>
</reference>
<comment type="caution">
    <text evidence="4">The sequence shown here is derived from an EMBL/GenBank/DDBJ whole genome shotgun (WGS) entry which is preliminary data.</text>
</comment>
<keyword evidence="2" id="KW-1133">Transmembrane helix</keyword>
<feature type="region of interest" description="Disordered" evidence="1">
    <location>
        <begin position="711"/>
        <end position="735"/>
    </location>
</feature>
<dbReference type="Gene3D" id="2.40.50.200">
    <property type="entry name" value="Bacterial OB-fold"/>
    <property type="match status" value="1"/>
</dbReference>
<evidence type="ECO:0000256" key="2">
    <source>
        <dbReference type="SAM" id="Phobius"/>
    </source>
</evidence>
<feature type="region of interest" description="Disordered" evidence="1">
    <location>
        <begin position="555"/>
        <end position="577"/>
    </location>
</feature>
<feature type="domain" description="LTD" evidence="3">
    <location>
        <begin position="576"/>
        <end position="686"/>
    </location>
</feature>
<dbReference type="InterPro" id="IPR036700">
    <property type="entry name" value="BOBF_sf"/>
</dbReference>
<organism evidence="4 5">
    <name type="scientific">Candidatus Uhrbacteria bacterium CG10_big_fil_rev_8_21_14_0_10_48_16</name>
    <dbReference type="NCBI Taxonomy" id="1975038"/>
    <lineage>
        <taxon>Bacteria</taxon>
        <taxon>Candidatus Uhriibacteriota</taxon>
    </lineage>
</organism>
<dbReference type="InterPro" id="IPR036415">
    <property type="entry name" value="Lamin_tail_dom_sf"/>
</dbReference>
<dbReference type="Proteomes" id="UP000231436">
    <property type="component" value="Unassembled WGS sequence"/>
</dbReference>
<protein>
    <recommendedName>
        <fullName evidence="3">LTD domain-containing protein</fullName>
    </recommendedName>
</protein>
<keyword evidence="2" id="KW-0472">Membrane</keyword>
<feature type="domain" description="LTD" evidence="3">
    <location>
        <begin position="405"/>
        <end position="506"/>
    </location>
</feature>
<evidence type="ECO:0000313" key="4">
    <source>
        <dbReference type="EMBL" id="PJE76981.1"/>
    </source>
</evidence>
<sequence>MLKLFDRYWIALVMILTIAALPMRTQASAPAIVFSEVAWAGSSVSSSDEWIELTNISDETLDLTGWSITGGGSSESTLVFPEESFVAPHSTLLITNYAYAHENTALGVEPNFVTATLSLPNGGFNLALYDDENTLVDVAGTDGAPLAGRSGGSANTDDGRYRSMVRVDRLTDGSLQESWTDADSSQGFLDGVEDLGTPGTVAFATVEAETLEETVDEESVEEPVVEETLEEVMEEGPEDSLTTSMLISEFVVDPNEEEAEWIELVNLSDVLVDLTGWTIEDAVGKQTVLEGTVAPSEYVVITAPLGKLNNDTDSITLKDSTGTAVDVVEYGTEELATPKDGSALARNESGLFELTYELTPGSMNVINPEKPEVIEEVEVVTEEVAEVVEEIVEDVVEEVVDEVQTETTFTTEPTIANIVISEFVVDPIGEGVEWIELYNAGNTQVTLEGWSIEDESGKATDPSTVTIEADGYALIESPKGRLNNDGDSVILKDASGAIIESVTYGKDAYPIPKNGEALARHGETFEVTELPTPGSANLIFVALEEIEEIVDTAEEPESTVLPPAHQSLGNGGSEAEGSQVEKIVEEVAIAKTLRFITLYPNTIGSDETEEYIELQNTGVETIDLQGWIIEDGSTDRYTFKESTLLTAGATVRLMRPETKIILNNTGDTLELIAPDEEVVDKVTYGNSAKGATYAFVNNVWKWSGTATTAESTAVTSSTSATKTSNSTHATNASSTVSSRVAQSVTVAQAKEKADGQKVVINGTVTVAPGMFGNQIFYLEDETGGIQVYLYSSNFPELLIGDVVQVTGELSTSRGERRVKLTGATGVALQSGTSSQHVETISLGNIDASFVGNLLSTTGQIQSKNATKLTLESSGATLTIYLKNNPAIDPNLFERGDTLTITGVLTSYDGELRLRPRSVDDMVVEEDTIVSTATISDTPTNDAGSSGIMLLLSTIAVLGLLALWRYVPRRRLTPVAV</sequence>
<feature type="transmembrane region" description="Helical" evidence="2">
    <location>
        <begin position="942"/>
        <end position="963"/>
    </location>
</feature>
<evidence type="ECO:0000256" key="1">
    <source>
        <dbReference type="SAM" id="MobiDB-lite"/>
    </source>
</evidence>
<evidence type="ECO:0000259" key="3">
    <source>
        <dbReference type="PROSITE" id="PS51841"/>
    </source>
</evidence>
<evidence type="ECO:0000313" key="5">
    <source>
        <dbReference type="Proteomes" id="UP000231436"/>
    </source>
</evidence>
<feature type="domain" description="LTD" evidence="3">
    <location>
        <begin position="21"/>
        <end position="181"/>
    </location>
</feature>
<name>A0A2M8LHR1_9BACT</name>
<gene>
    <name evidence="4" type="ORF">COV05_02205</name>
</gene>
<dbReference type="InterPro" id="IPR001322">
    <property type="entry name" value="Lamin_tail_dom"/>
</dbReference>
<dbReference type="EMBL" id="PFEU01000008">
    <property type="protein sequence ID" value="PJE76981.1"/>
    <property type="molecule type" value="Genomic_DNA"/>
</dbReference>
<dbReference type="Pfam" id="PF00932">
    <property type="entry name" value="LTD"/>
    <property type="match status" value="4"/>
</dbReference>
<feature type="domain" description="LTD" evidence="3">
    <location>
        <begin position="243"/>
        <end position="332"/>
    </location>
</feature>
<dbReference type="Gene3D" id="2.60.40.1260">
    <property type="entry name" value="Lamin Tail domain"/>
    <property type="match status" value="3"/>
</dbReference>
<dbReference type="PROSITE" id="PS51841">
    <property type="entry name" value="LTD"/>
    <property type="match status" value="4"/>
</dbReference>
<keyword evidence="2" id="KW-0812">Transmembrane</keyword>
<accession>A0A2M8LHR1</accession>
<dbReference type="AlphaFoldDB" id="A0A2M8LHR1"/>